<evidence type="ECO:0000256" key="1">
    <source>
        <dbReference type="ARBA" id="ARBA00000274"/>
    </source>
</evidence>
<accession>A0A378RN41</accession>
<keyword evidence="5" id="KW-1185">Reference proteome</keyword>
<comment type="catalytic activity">
    <reaction evidence="1">
        <text>AMP + H2O = D-ribose 5-phosphate + adenine</text>
        <dbReference type="Rhea" id="RHEA:20129"/>
        <dbReference type="ChEBI" id="CHEBI:15377"/>
        <dbReference type="ChEBI" id="CHEBI:16708"/>
        <dbReference type="ChEBI" id="CHEBI:78346"/>
        <dbReference type="ChEBI" id="CHEBI:456215"/>
        <dbReference type="EC" id="3.2.2.4"/>
    </reaction>
</comment>
<evidence type="ECO:0000256" key="3">
    <source>
        <dbReference type="RuleBase" id="RU363015"/>
    </source>
</evidence>
<comment type="similarity">
    <text evidence="2 3">Belongs to the LOG family.</text>
</comment>
<name>A0A378RN41_MYROD</name>
<dbReference type="NCBIfam" id="TIGR00730">
    <property type="entry name" value="Rossman fold protein, TIGR00730 family"/>
    <property type="match status" value="1"/>
</dbReference>
<dbReference type="SUPFAM" id="SSF102405">
    <property type="entry name" value="MCP/YpsA-like"/>
    <property type="match status" value="1"/>
</dbReference>
<dbReference type="Gene3D" id="3.40.50.450">
    <property type="match status" value="1"/>
</dbReference>
<dbReference type="PANTHER" id="PTHR31223:SF70">
    <property type="entry name" value="LOG FAMILY PROTEIN YJL055W"/>
    <property type="match status" value="1"/>
</dbReference>
<dbReference type="PANTHER" id="PTHR31223">
    <property type="entry name" value="LOG FAMILY PROTEIN YJL055W"/>
    <property type="match status" value="1"/>
</dbReference>
<dbReference type="GO" id="GO:0005829">
    <property type="term" value="C:cytosol"/>
    <property type="evidence" value="ECO:0007669"/>
    <property type="project" value="TreeGrafter"/>
</dbReference>
<evidence type="ECO:0000313" key="5">
    <source>
        <dbReference type="Proteomes" id="UP000255024"/>
    </source>
</evidence>
<dbReference type="RefSeq" id="WP_115091406.1">
    <property type="nucleotide sequence ID" value="NZ_CP068107.1"/>
</dbReference>
<reference evidence="4 5" key="1">
    <citation type="submission" date="2018-06" db="EMBL/GenBank/DDBJ databases">
        <authorList>
            <consortium name="Pathogen Informatics"/>
            <person name="Doyle S."/>
        </authorList>
    </citation>
    <scope>NUCLEOTIDE SEQUENCE [LARGE SCALE GENOMIC DNA]</scope>
    <source>
        <strain evidence="4 5">NCTC11179</strain>
    </source>
</reference>
<dbReference type="InterPro" id="IPR005269">
    <property type="entry name" value="LOG"/>
</dbReference>
<dbReference type="GO" id="GO:0009691">
    <property type="term" value="P:cytokinin biosynthetic process"/>
    <property type="evidence" value="ECO:0007669"/>
    <property type="project" value="UniProtKB-UniRule"/>
</dbReference>
<evidence type="ECO:0000313" key="4">
    <source>
        <dbReference type="EMBL" id="STZ28472.1"/>
    </source>
</evidence>
<dbReference type="InterPro" id="IPR031100">
    <property type="entry name" value="LOG_fam"/>
</dbReference>
<keyword evidence="3" id="KW-0378">Hydrolase</keyword>
<sequence>MRYTVFCGSSAGNKEIYVQQATALGTALAQHQIGVVYGGAKVGLMGAIADGALAHGGEVIGVLPHFLADVELGHTRLSELLFVETMHERKAKMDELSDGIIALPGGYGTLEEFFEVLTWGQLGLHKKPIALFNVDGFYNPLLEMITTMVKQGFLKEENQNMIIVSDDIDDLLHQMKVYEAPKVGKWVVQKENS</sequence>
<protein>
    <recommendedName>
        <fullName evidence="3">Cytokinin riboside 5'-monophosphate phosphoribohydrolase</fullName>
        <ecNumber evidence="3">3.2.2.n1</ecNumber>
    </recommendedName>
</protein>
<dbReference type="Proteomes" id="UP000255024">
    <property type="component" value="Unassembled WGS sequence"/>
</dbReference>
<evidence type="ECO:0000256" key="2">
    <source>
        <dbReference type="ARBA" id="ARBA00006763"/>
    </source>
</evidence>
<organism evidence="4 5">
    <name type="scientific">Myroides odoratus</name>
    <name type="common">Flavobacterium odoratum</name>
    <dbReference type="NCBI Taxonomy" id="256"/>
    <lineage>
        <taxon>Bacteria</taxon>
        <taxon>Pseudomonadati</taxon>
        <taxon>Bacteroidota</taxon>
        <taxon>Flavobacteriia</taxon>
        <taxon>Flavobacteriales</taxon>
        <taxon>Flavobacteriaceae</taxon>
        <taxon>Myroides</taxon>
    </lineage>
</organism>
<dbReference type="Pfam" id="PF03641">
    <property type="entry name" value="Lysine_decarbox"/>
    <property type="match status" value="1"/>
</dbReference>
<dbReference type="AlphaFoldDB" id="A0A378RN41"/>
<proteinExistence type="inferred from homology"/>
<gene>
    <name evidence="4" type="primary">yvdD_2</name>
    <name evidence="4" type="ORF">NCTC11179_02018</name>
</gene>
<dbReference type="EC" id="3.2.2.n1" evidence="3"/>
<dbReference type="EMBL" id="UGQL01000001">
    <property type="protein sequence ID" value="STZ28472.1"/>
    <property type="molecule type" value="Genomic_DNA"/>
</dbReference>
<keyword evidence="3" id="KW-0203">Cytokinin biosynthesis</keyword>
<dbReference type="GO" id="GO:0008714">
    <property type="term" value="F:AMP nucleosidase activity"/>
    <property type="evidence" value="ECO:0007669"/>
    <property type="project" value="UniProtKB-EC"/>
</dbReference>